<dbReference type="GO" id="GO:0004640">
    <property type="term" value="F:phosphoribosylanthranilate isomerase activity"/>
    <property type="evidence" value="ECO:0007669"/>
    <property type="project" value="TreeGrafter"/>
</dbReference>
<dbReference type="EMBL" id="JAAIWM010000002">
    <property type="protein sequence ID" value="NEY71221.1"/>
    <property type="molecule type" value="Genomic_DNA"/>
</dbReference>
<evidence type="ECO:0000256" key="1">
    <source>
        <dbReference type="ARBA" id="ARBA00001633"/>
    </source>
</evidence>
<proteinExistence type="inferred from homology"/>
<sequence length="254" mass="28543">MLSKIIQVKNEEMQQFQLPVEQEFTHYSLYEALKNANREIGLIAEVKKASPSKGVIREDFHPVSIATQYVEAKADAISVLTDEQFFQGHKQYLSNVKQVVNVPVLRKDFIVDRKQLLESKYMGADAILLIGEVLEPLKLKEFYLEAQELGIECLVEVHSIQTVEALLKEIAPKIIGINNRDLSTFETSLEHTKEIIAYLPTSSLVISESGLHTYEDLQFVKNAGAHAVLVGEAFMREKNPGDGILKLFGEGKVD</sequence>
<dbReference type="HAMAP" id="MF_00134_B">
    <property type="entry name" value="IGPS_B"/>
    <property type="match status" value="1"/>
</dbReference>
<dbReference type="InterPro" id="IPR013785">
    <property type="entry name" value="Aldolase_TIM"/>
</dbReference>
<evidence type="ECO:0000259" key="10">
    <source>
        <dbReference type="Pfam" id="PF00218"/>
    </source>
</evidence>
<comment type="pathway">
    <text evidence="2 9">Amino-acid biosynthesis; L-tryptophan biosynthesis; L-tryptophan from chorismate: step 4/5.</text>
</comment>
<evidence type="ECO:0000256" key="3">
    <source>
        <dbReference type="ARBA" id="ARBA00008737"/>
    </source>
</evidence>
<dbReference type="InterPro" id="IPR045186">
    <property type="entry name" value="Indole-3-glycerol_P_synth"/>
</dbReference>
<comment type="caution">
    <text evidence="11">The sequence shown here is derived from an EMBL/GenBank/DDBJ whole genome shotgun (WGS) entry which is preliminary data.</text>
</comment>
<dbReference type="InterPro" id="IPR001468">
    <property type="entry name" value="Indole-3-GlycerolPSynthase_CS"/>
</dbReference>
<name>A0A6M0Q4H1_9BACI</name>
<dbReference type="NCBIfam" id="NF001375">
    <property type="entry name" value="PRK00278.2-2"/>
    <property type="match status" value="1"/>
</dbReference>
<dbReference type="GO" id="GO:0004425">
    <property type="term" value="F:indole-3-glycerol-phosphate synthase activity"/>
    <property type="evidence" value="ECO:0007669"/>
    <property type="project" value="UniProtKB-UniRule"/>
</dbReference>
<evidence type="ECO:0000256" key="2">
    <source>
        <dbReference type="ARBA" id="ARBA00004696"/>
    </source>
</evidence>
<dbReference type="PROSITE" id="PS00614">
    <property type="entry name" value="IGPS"/>
    <property type="match status" value="1"/>
</dbReference>
<keyword evidence="7 9" id="KW-0057">Aromatic amino acid biosynthesis</keyword>
<dbReference type="Proteomes" id="UP000481043">
    <property type="component" value="Unassembled WGS sequence"/>
</dbReference>
<accession>A0A6M0Q4H1</accession>
<dbReference type="PANTHER" id="PTHR22854:SF2">
    <property type="entry name" value="INDOLE-3-GLYCEROL-PHOSPHATE SYNTHASE"/>
    <property type="match status" value="1"/>
</dbReference>
<evidence type="ECO:0000256" key="7">
    <source>
        <dbReference type="ARBA" id="ARBA00023141"/>
    </source>
</evidence>
<dbReference type="FunFam" id="3.20.20.70:FF:000024">
    <property type="entry name" value="Indole-3-glycerol phosphate synthase"/>
    <property type="match status" value="1"/>
</dbReference>
<dbReference type="GO" id="GO:0000162">
    <property type="term" value="P:L-tryptophan biosynthetic process"/>
    <property type="evidence" value="ECO:0007669"/>
    <property type="project" value="UniProtKB-UniRule"/>
</dbReference>
<keyword evidence="6 9" id="KW-0822">Tryptophan biosynthesis</keyword>
<dbReference type="CDD" id="cd00331">
    <property type="entry name" value="IGPS"/>
    <property type="match status" value="1"/>
</dbReference>
<comment type="similarity">
    <text evidence="3 9">Belongs to the TrpC family.</text>
</comment>
<dbReference type="RefSeq" id="WP_163178648.1">
    <property type="nucleotide sequence ID" value="NZ_JAAIWM010000002.1"/>
</dbReference>
<dbReference type="PANTHER" id="PTHR22854">
    <property type="entry name" value="TRYPTOPHAN BIOSYNTHESIS PROTEIN"/>
    <property type="match status" value="1"/>
</dbReference>
<dbReference type="SUPFAM" id="SSF51366">
    <property type="entry name" value="Ribulose-phoshate binding barrel"/>
    <property type="match status" value="1"/>
</dbReference>
<dbReference type="Gene3D" id="3.20.20.70">
    <property type="entry name" value="Aldolase class I"/>
    <property type="match status" value="1"/>
</dbReference>
<comment type="catalytic activity">
    <reaction evidence="1 9">
        <text>1-(2-carboxyphenylamino)-1-deoxy-D-ribulose 5-phosphate + H(+) = (1S,2R)-1-C-(indol-3-yl)glycerol 3-phosphate + CO2 + H2O</text>
        <dbReference type="Rhea" id="RHEA:23476"/>
        <dbReference type="ChEBI" id="CHEBI:15377"/>
        <dbReference type="ChEBI" id="CHEBI:15378"/>
        <dbReference type="ChEBI" id="CHEBI:16526"/>
        <dbReference type="ChEBI" id="CHEBI:58613"/>
        <dbReference type="ChEBI" id="CHEBI:58866"/>
        <dbReference type="EC" id="4.1.1.48"/>
    </reaction>
</comment>
<dbReference type="Pfam" id="PF00218">
    <property type="entry name" value="IGPS"/>
    <property type="match status" value="1"/>
</dbReference>
<evidence type="ECO:0000313" key="11">
    <source>
        <dbReference type="EMBL" id="NEY71221.1"/>
    </source>
</evidence>
<evidence type="ECO:0000256" key="5">
    <source>
        <dbReference type="ARBA" id="ARBA00022793"/>
    </source>
</evidence>
<dbReference type="EC" id="4.1.1.48" evidence="9"/>
<evidence type="ECO:0000256" key="4">
    <source>
        <dbReference type="ARBA" id="ARBA00022605"/>
    </source>
</evidence>
<organism evidence="11 12">
    <name type="scientific">Bacillus mesophilus</name>
    <dbReference type="NCBI Taxonomy" id="1808955"/>
    <lineage>
        <taxon>Bacteria</taxon>
        <taxon>Bacillati</taxon>
        <taxon>Bacillota</taxon>
        <taxon>Bacilli</taxon>
        <taxon>Bacillales</taxon>
        <taxon>Bacillaceae</taxon>
        <taxon>Bacillus</taxon>
    </lineage>
</organism>
<dbReference type="NCBIfam" id="NF001377">
    <property type="entry name" value="PRK00278.2-4"/>
    <property type="match status" value="1"/>
</dbReference>
<evidence type="ECO:0000313" key="12">
    <source>
        <dbReference type="Proteomes" id="UP000481043"/>
    </source>
</evidence>
<dbReference type="InterPro" id="IPR013798">
    <property type="entry name" value="Indole-3-glycerol_P_synth_dom"/>
</dbReference>
<protein>
    <recommendedName>
        <fullName evidence="9">Indole-3-glycerol phosphate synthase</fullName>
        <shortName evidence="9">IGPS</shortName>
        <ecNumber evidence="9">4.1.1.48</ecNumber>
    </recommendedName>
</protein>
<evidence type="ECO:0000256" key="6">
    <source>
        <dbReference type="ARBA" id="ARBA00022822"/>
    </source>
</evidence>
<keyword evidence="12" id="KW-1185">Reference proteome</keyword>
<dbReference type="AlphaFoldDB" id="A0A6M0Q4H1"/>
<evidence type="ECO:0000256" key="9">
    <source>
        <dbReference type="HAMAP-Rule" id="MF_00134"/>
    </source>
</evidence>
<gene>
    <name evidence="9 11" type="primary">trpC</name>
    <name evidence="11" type="ORF">G4D63_05645</name>
</gene>
<keyword evidence="4 9" id="KW-0028">Amino-acid biosynthesis</keyword>
<keyword evidence="8 9" id="KW-0456">Lyase</keyword>
<dbReference type="InterPro" id="IPR011060">
    <property type="entry name" value="RibuloseP-bd_barrel"/>
</dbReference>
<evidence type="ECO:0000256" key="8">
    <source>
        <dbReference type="ARBA" id="ARBA00023239"/>
    </source>
</evidence>
<feature type="domain" description="Indole-3-glycerol phosphate synthase" evidence="10">
    <location>
        <begin position="9"/>
        <end position="241"/>
    </location>
</feature>
<dbReference type="UniPathway" id="UPA00035">
    <property type="reaction ID" value="UER00043"/>
</dbReference>
<reference evidence="11 12" key="1">
    <citation type="submission" date="2020-02" db="EMBL/GenBank/DDBJ databases">
        <title>Bacillus aquiflavi sp. nov., isolated from yellow water of strong flavor Chinese baijiu in Yibin region of China.</title>
        <authorList>
            <person name="Xie J."/>
        </authorList>
    </citation>
    <scope>NUCLEOTIDE SEQUENCE [LARGE SCALE GENOMIC DNA]</scope>
    <source>
        <strain evidence="11 12">SA4</strain>
    </source>
</reference>
<keyword evidence="5 9" id="KW-0210">Decarboxylase</keyword>